<gene>
    <name evidence="2" type="ORF">J0A67_21975</name>
</gene>
<name>A0ABS3BW80_9BACT</name>
<feature type="transmembrane region" description="Helical" evidence="1">
    <location>
        <begin position="82"/>
        <end position="102"/>
    </location>
</feature>
<keyword evidence="3" id="KW-1185">Reference proteome</keyword>
<feature type="transmembrane region" description="Helical" evidence="1">
    <location>
        <begin position="7"/>
        <end position="34"/>
    </location>
</feature>
<evidence type="ECO:0008006" key="4">
    <source>
        <dbReference type="Google" id="ProtNLM"/>
    </source>
</evidence>
<feature type="transmembrane region" description="Helical" evidence="1">
    <location>
        <begin position="54"/>
        <end position="75"/>
    </location>
</feature>
<evidence type="ECO:0000313" key="3">
    <source>
        <dbReference type="Proteomes" id="UP000664698"/>
    </source>
</evidence>
<evidence type="ECO:0000256" key="1">
    <source>
        <dbReference type="SAM" id="Phobius"/>
    </source>
</evidence>
<evidence type="ECO:0000313" key="2">
    <source>
        <dbReference type="EMBL" id="MBN7803553.1"/>
    </source>
</evidence>
<dbReference type="Proteomes" id="UP000664698">
    <property type="component" value="Unassembled WGS sequence"/>
</dbReference>
<reference evidence="2 3" key="1">
    <citation type="submission" date="2021-03" db="EMBL/GenBank/DDBJ databases">
        <title>novel species isolated from a fishpond in China.</title>
        <authorList>
            <person name="Lu H."/>
            <person name="Cai Z."/>
        </authorList>
    </citation>
    <scope>NUCLEOTIDE SEQUENCE [LARGE SCALE GENOMIC DNA]</scope>
    <source>
        <strain evidence="2 3">JCM 31546</strain>
    </source>
</reference>
<dbReference type="RefSeq" id="WP_206571555.1">
    <property type="nucleotide sequence ID" value="NZ_JAFKCW010000007.1"/>
</dbReference>
<organism evidence="2 3">
    <name type="scientific">Algoriphagus aestuariicola</name>
    <dbReference type="NCBI Taxonomy" id="1852016"/>
    <lineage>
        <taxon>Bacteria</taxon>
        <taxon>Pseudomonadati</taxon>
        <taxon>Bacteroidota</taxon>
        <taxon>Cytophagia</taxon>
        <taxon>Cytophagales</taxon>
        <taxon>Cyclobacteriaceae</taxon>
        <taxon>Algoriphagus</taxon>
    </lineage>
</organism>
<proteinExistence type="predicted"/>
<keyword evidence="1" id="KW-0812">Transmembrane</keyword>
<keyword evidence="1" id="KW-1133">Transmembrane helix</keyword>
<feature type="transmembrane region" description="Helical" evidence="1">
    <location>
        <begin position="130"/>
        <end position="150"/>
    </location>
</feature>
<protein>
    <recommendedName>
        <fullName evidence="4">DUF1772 domain-containing protein</fullName>
    </recommendedName>
</protein>
<accession>A0ABS3BW80</accession>
<keyword evidence="1" id="KW-0472">Membrane</keyword>
<comment type="caution">
    <text evidence="2">The sequence shown here is derived from an EMBL/GenBank/DDBJ whole genome shotgun (WGS) entry which is preliminary data.</text>
</comment>
<sequence>MHLKNIVYSFACQAFSAVIGAAIYEHLCVVPRWAAAPPYSLSMFQGEYALNPEAFWIPIHPVTLLLLIITLVLSWKTPRRKNLLVAVSGYIVILIITGIYFVPQLLEITGTPYSAEVDVELTGRAKMWEALSIVRLFVLVVLSIALFLGLTKPSAVD</sequence>
<dbReference type="EMBL" id="JAFKCW010000007">
    <property type="protein sequence ID" value="MBN7803553.1"/>
    <property type="molecule type" value="Genomic_DNA"/>
</dbReference>